<evidence type="ECO:0000313" key="3">
    <source>
        <dbReference type="Proteomes" id="UP001597145"/>
    </source>
</evidence>
<dbReference type="Pfam" id="PF08666">
    <property type="entry name" value="SAF"/>
    <property type="match status" value="1"/>
</dbReference>
<dbReference type="SMART" id="SM00858">
    <property type="entry name" value="SAF"/>
    <property type="match status" value="1"/>
</dbReference>
<keyword evidence="3" id="KW-1185">Reference proteome</keyword>
<sequence>MTRSPIAPRLHHRAAALLTTPGWRRVAMLRRAAAGLLCLLALLLALVPRAGPAGAAVVVAAADLPAGATVRAADLTVRRWPAELVPVGALPDAQAADGRVLVGAARAGEPITDVRLVGAGPGPPGSGGAAVPVRLADAGVALLLTPGRRVDVVTVGASTDEPVVLAAGAEVLAVLPEDQEAVSGRLVLVALAPAVAARVAAASLADQVAVTLR</sequence>
<dbReference type="RefSeq" id="WP_343971272.1">
    <property type="nucleotide sequence ID" value="NZ_BAAAJG010000002.1"/>
</dbReference>
<evidence type="ECO:0000313" key="2">
    <source>
        <dbReference type="EMBL" id="MFD1531047.1"/>
    </source>
</evidence>
<name>A0ABW4FL54_9PSEU</name>
<gene>
    <name evidence="2" type="ORF">ACFSCY_16535</name>
</gene>
<dbReference type="EMBL" id="JBHUCP010000009">
    <property type="protein sequence ID" value="MFD1531047.1"/>
    <property type="molecule type" value="Genomic_DNA"/>
</dbReference>
<dbReference type="InterPro" id="IPR013974">
    <property type="entry name" value="SAF"/>
</dbReference>
<feature type="domain" description="SAF" evidence="1">
    <location>
        <begin position="55"/>
        <end position="117"/>
    </location>
</feature>
<organism evidence="2 3">
    <name type="scientific">Pseudonocardia aurantiaca</name>
    <dbReference type="NCBI Taxonomy" id="75290"/>
    <lineage>
        <taxon>Bacteria</taxon>
        <taxon>Bacillati</taxon>
        <taxon>Actinomycetota</taxon>
        <taxon>Actinomycetes</taxon>
        <taxon>Pseudonocardiales</taxon>
        <taxon>Pseudonocardiaceae</taxon>
        <taxon>Pseudonocardia</taxon>
    </lineage>
</organism>
<accession>A0ABW4FL54</accession>
<dbReference type="Proteomes" id="UP001597145">
    <property type="component" value="Unassembled WGS sequence"/>
</dbReference>
<evidence type="ECO:0000259" key="1">
    <source>
        <dbReference type="SMART" id="SM00858"/>
    </source>
</evidence>
<reference evidence="3" key="1">
    <citation type="journal article" date="2019" name="Int. J. Syst. Evol. Microbiol.">
        <title>The Global Catalogue of Microorganisms (GCM) 10K type strain sequencing project: providing services to taxonomists for standard genome sequencing and annotation.</title>
        <authorList>
            <consortium name="The Broad Institute Genomics Platform"/>
            <consortium name="The Broad Institute Genome Sequencing Center for Infectious Disease"/>
            <person name="Wu L."/>
            <person name="Ma J."/>
        </authorList>
    </citation>
    <scope>NUCLEOTIDE SEQUENCE [LARGE SCALE GENOMIC DNA]</scope>
    <source>
        <strain evidence="3">JCM 12165</strain>
    </source>
</reference>
<comment type="caution">
    <text evidence="2">The sequence shown here is derived from an EMBL/GenBank/DDBJ whole genome shotgun (WGS) entry which is preliminary data.</text>
</comment>
<proteinExistence type="predicted"/>
<dbReference type="CDD" id="cd11614">
    <property type="entry name" value="SAF_CpaB_FlgA_like"/>
    <property type="match status" value="1"/>
</dbReference>
<protein>
    <submittedName>
        <fullName evidence="2">SAF domain-containing protein</fullName>
    </submittedName>
</protein>